<name>A0A5J9V3L6_9POAL</name>
<gene>
    <name evidence="3" type="ORF">EJB05_22183</name>
</gene>
<keyword evidence="1" id="KW-0547">Nucleotide-binding</keyword>
<dbReference type="Proteomes" id="UP000324897">
    <property type="component" value="Chromosome 1"/>
</dbReference>
<dbReference type="InterPro" id="IPR011009">
    <property type="entry name" value="Kinase-like_dom_sf"/>
</dbReference>
<dbReference type="Gramene" id="TVU30553">
    <property type="protein sequence ID" value="TVU30553"/>
    <property type="gene ID" value="EJB05_22183"/>
</dbReference>
<feature type="non-terminal residue" evidence="3">
    <location>
        <position position="1"/>
    </location>
</feature>
<protein>
    <recommendedName>
        <fullName evidence="5">Protein kinase domain-containing protein</fullName>
    </recommendedName>
</protein>
<sequence length="135" mass="14524">MGLCLSAGSPPLEAAPAARSSGTAIAVDVPELTVQELQKATGSFSPSRQIGKGRFATVYWASMQNGRIAAAKRLDPPRTSGHWDAVTVLRRQDSHHGQPCHSRKRYLQLRSGASRASDRKVGVARVGRQHQSKPS</sequence>
<dbReference type="EMBL" id="RWGY01000011">
    <property type="protein sequence ID" value="TVU30553.1"/>
    <property type="molecule type" value="Genomic_DNA"/>
</dbReference>
<dbReference type="GO" id="GO:0005524">
    <property type="term" value="F:ATP binding"/>
    <property type="evidence" value="ECO:0007669"/>
    <property type="project" value="UniProtKB-UniRule"/>
</dbReference>
<dbReference type="PROSITE" id="PS00107">
    <property type="entry name" value="PROTEIN_KINASE_ATP"/>
    <property type="match status" value="1"/>
</dbReference>
<accession>A0A5J9V3L6</accession>
<feature type="region of interest" description="Disordered" evidence="2">
    <location>
        <begin position="90"/>
        <end position="135"/>
    </location>
</feature>
<keyword evidence="4" id="KW-1185">Reference proteome</keyword>
<dbReference type="SUPFAM" id="SSF56112">
    <property type="entry name" value="Protein kinase-like (PK-like)"/>
    <property type="match status" value="1"/>
</dbReference>
<evidence type="ECO:0000256" key="2">
    <source>
        <dbReference type="SAM" id="MobiDB-lite"/>
    </source>
</evidence>
<evidence type="ECO:0000313" key="4">
    <source>
        <dbReference type="Proteomes" id="UP000324897"/>
    </source>
</evidence>
<dbReference type="OrthoDB" id="1727301at2759"/>
<reference evidence="3 4" key="1">
    <citation type="journal article" date="2019" name="Sci. Rep.">
        <title>A high-quality genome of Eragrostis curvula grass provides insights into Poaceae evolution and supports new strategies to enhance forage quality.</title>
        <authorList>
            <person name="Carballo J."/>
            <person name="Santos B.A.C.M."/>
            <person name="Zappacosta D."/>
            <person name="Garbus I."/>
            <person name="Selva J.P."/>
            <person name="Gallo C.A."/>
            <person name="Diaz A."/>
            <person name="Albertini E."/>
            <person name="Caccamo M."/>
            <person name="Echenique V."/>
        </authorList>
    </citation>
    <scope>NUCLEOTIDE SEQUENCE [LARGE SCALE GENOMIC DNA]</scope>
    <source>
        <strain evidence="4">cv. Victoria</strain>
        <tissue evidence="3">Leaf</tissue>
    </source>
</reference>
<evidence type="ECO:0000313" key="3">
    <source>
        <dbReference type="EMBL" id="TVU30553.1"/>
    </source>
</evidence>
<organism evidence="3 4">
    <name type="scientific">Eragrostis curvula</name>
    <name type="common">weeping love grass</name>
    <dbReference type="NCBI Taxonomy" id="38414"/>
    <lineage>
        <taxon>Eukaryota</taxon>
        <taxon>Viridiplantae</taxon>
        <taxon>Streptophyta</taxon>
        <taxon>Embryophyta</taxon>
        <taxon>Tracheophyta</taxon>
        <taxon>Spermatophyta</taxon>
        <taxon>Magnoliopsida</taxon>
        <taxon>Liliopsida</taxon>
        <taxon>Poales</taxon>
        <taxon>Poaceae</taxon>
        <taxon>PACMAD clade</taxon>
        <taxon>Chloridoideae</taxon>
        <taxon>Eragrostideae</taxon>
        <taxon>Eragrostidinae</taxon>
        <taxon>Eragrostis</taxon>
    </lineage>
</organism>
<keyword evidence="1" id="KW-0067">ATP-binding</keyword>
<dbReference type="AlphaFoldDB" id="A0A5J9V3L6"/>
<evidence type="ECO:0008006" key="5">
    <source>
        <dbReference type="Google" id="ProtNLM"/>
    </source>
</evidence>
<dbReference type="Gene3D" id="3.30.200.20">
    <property type="entry name" value="Phosphorylase Kinase, domain 1"/>
    <property type="match status" value="1"/>
</dbReference>
<dbReference type="InterPro" id="IPR017441">
    <property type="entry name" value="Protein_kinase_ATP_BS"/>
</dbReference>
<evidence type="ECO:0000256" key="1">
    <source>
        <dbReference type="PROSITE-ProRule" id="PRU10141"/>
    </source>
</evidence>
<feature type="binding site" evidence="1">
    <location>
        <position position="72"/>
    </location>
    <ligand>
        <name>ATP</name>
        <dbReference type="ChEBI" id="CHEBI:30616"/>
    </ligand>
</feature>
<proteinExistence type="predicted"/>
<comment type="caution">
    <text evidence="3">The sequence shown here is derived from an EMBL/GenBank/DDBJ whole genome shotgun (WGS) entry which is preliminary data.</text>
</comment>